<feature type="signal peptide" evidence="1">
    <location>
        <begin position="1"/>
        <end position="27"/>
    </location>
</feature>
<keyword evidence="1" id="KW-0732">Signal</keyword>
<accession>A0A437M3T1</accession>
<protein>
    <recommendedName>
        <fullName evidence="4">Fibronectin-binding protein</fullName>
    </recommendedName>
</protein>
<dbReference type="EMBL" id="SACL01000007">
    <property type="protein sequence ID" value="RVT92256.1"/>
    <property type="molecule type" value="Genomic_DNA"/>
</dbReference>
<evidence type="ECO:0000313" key="3">
    <source>
        <dbReference type="Proteomes" id="UP000282957"/>
    </source>
</evidence>
<proteinExistence type="predicted"/>
<dbReference type="Proteomes" id="UP000282957">
    <property type="component" value="Unassembled WGS sequence"/>
</dbReference>
<keyword evidence="3" id="KW-1185">Reference proteome</keyword>
<dbReference type="OrthoDB" id="7279180at2"/>
<comment type="caution">
    <text evidence="2">The sequence shown here is derived from an EMBL/GenBank/DDBJ whole genome shotgun (WGS) entry which is preliminary data.</text>
</comment>
<dbReference type="AlphaFoldDB" id="A0A437M3T1"/>
<evidence type="ECO:0008006" key="4">
    <source>
        <dbReference type="Google" id="ProtNLM"/>
    </source>
</evidence>
<organism evidence="2 3">
    <name type="scientific">Rhodovarius crocodyli</name>
    <dbReference type="NCBI Taxonomy" id="1979269"/>
    <lineage>
        <taxon>Bacteria</taxon>
        <taxon>Pseudomonadati</taxon>
        <taxon>Pseudomonadota</taxon>
        <taxon>Alphaproteobacteria</taxon>
        <taxon>Acetobacterales</taxon>
        <taxon>Roseomonadaceae</taxon>
        <taxon>Rhodovarius</taxon>
    </lineage>
</organism>
<gene>
    <name evidence="2" type="ORF">EOD42_18755</name>
</gene>
<evidence type="ECO:0000256" key="1">
    <source>
        <dbReference type="SAM" id="SignalP"/>
    </source>
</evidence>
<feature type="chain" id="PRO_5019167954" description="Fibronectin-binding protein" evidence="1">
    <location>
        <begin position="28"/>
        <end position="124"/>
    </location>
</feature>
<name>A0A437M3T1_9PROT</name>
<evidence type="ECO:0000313" key="2">
    <source>
        <dbReference type="EMBL" id="RVT92256.1"/>
    </source>
</evidence>
<reference evidence="2 3" key="1">
    <citation type="submission" date="2019-01" db="EMBL/GenBank/DDBJ databases">
        <authorList>
            <person name="Chen W.-M."/>
        </authorList>
    </citation>
    <scope>NUCLEOTIDE SEQUENCE [LARGE SCALE GENOMIC DNA]</scope>
    <source>
        <strain evidence="2 3">CCP-6</strain>
    </source>
</reference>
<sequence length="124" mass="12970">MNRLRALLVAALLALPLAGLGISPAAAQRSGVYDVRGTNPDGSEYQGSLVLTQVGATTFRLTWTVAGNNIEGVGMISGLMFAVVFQLGEQTAMGMYELKPDGEMSGTWTVVGSQAIGTETIKPH</sequence>
<dbReference type="RefSeq" id="WP_127789110.1">
    <property type="nucleotide sequence ID" value="NZ_SACL01000007.1"/>
</dbReference>